<keyword evidence="2" id="KW-1185">Reference proteome</keyword>
<organism evidence="1 2">
    <name type="scientific">Cupriavidus yeoncheonensis</name>
    <dbReference type="NCBI Taxonomy" id="1462994"/>
    <lineage>
        <taxon>Bacteria</taxon>
        <taxon>Pseudomonadati</taxon>
        <taxon>Pseudomonadota</taxon>
        <taxon>Betaproteobacteria</taxon>
        <taxon>Burkholderiales</taxon>
        <taxon>Burkholderiaceae</taxon>
        <taxon>Cupriavidus</taxon>
    </lineage>
</organism>
<proteinExistence type="predicted"/>
<dbReference type="AlphaFoldDB" id="A0A916IR93"/>
<sequence>MGLRWDIHSIEEEVARGLWEGPPVLLATFEADSYEEACQKYNDHFGWGKYHPMD</sequence>
<dbReference type="EMBL" id="CAJPUY010000004">
    <property type="protein sequence ID" value="CAG2133888.1"/>
    <property type="molecule type" value="Genomic_DNA"/>
</dbReference>
<reference evidence="1" key="1">
    <citation type="submission" date="2021-03" db="EMBL/GenBank/DDBJ databases">
        <authorList>
            <person name="Peeters C."/>
        </authorList>
    </citation>
    <scope>NUCLEOTIDE SEQUENCE</scope>
    <source>
        <strain evidence="1">LMG 31506</strain>
    </source>
</reference>
<gene>
    <name evidence="1" type="ORF">LMG31506_01263</name>
</gene>
<comment type="caution">
    <text evidence="1">The sequence shown here is derived from an EMBL/GenBank/DDBJ whole genome shotgun (WGS) entry which is preliminary data.</text>
</comment>
<evidence type="ECO:0000313" key="2">
    <source>
        <dbReference type="Proteomes" id="UP000672934"/>
    </source>
</evidence>
<dbReference type="Proteomes" id="UP000672934">
    <property type="component" value="Unassembled WGS sequence"/>
</dbReference>
<accession>A0A916IR93</accession>
<name>A0A916IR93_9BURK</name>
<evidence type="ECO:0000313" key="1">
    <source>
        <dbReference type="EMBL" id="CAG2133888.1"/>
    </source>
</evidence>
<protein>
    <submittedName>
        <fullName evidence="1">Uncharacterized protein</fullName>
    </submittedName>
</protein>